<dbReference type="PANTHER" id="PTHR48080">
    <property type="entry name" value="D-GALACTONATE DEHYDRATASE-RELATED"/>
    <property type="match status" value="1"/>
</dbReference>
<evidence type="ECO:0000313" key="4">
    <source>
        <dbReference type="EMBL" id="AKS46655.1"/>
    </source>
</evidence>
<name>A0A0K0Y6W1_9RHOB</name>
<dbReference type="InterPro" id="IPR013342">
    <property type="entry name" value="Mandelate_racemase_C"/>
</dbReference>
<accession>A0A0K0Y6W1</accession>
<dbReference type="InterPro" id="IPR036849">
    <property type="entry name" value="Enolase-like_C_sf"/>
</dbReference>
<comment type="catalytic activity">
    <reaction evidence="1">
        <text>D-glucarate = 5-dehydro-4-deoxy-D-glucarate + H2O</text>
        <dbReference type="Rhea" id="RHEA:14573"/>
        <dbReference type="ChEBI" id="CHEBI:15377"/>
        <dbReference type="ChEBI" id="CHEBI:30612"/>
        <dbReference type="ChEBI" id="CHEBI:42819"/>
        <dbReference type="EC" id="4.2.1.40"/>
    </reaction>
</comment>
<dbReference type="InterPro" id="IPR034593">
    <property type="entry name" value="DgoD-like"/>
</dbReference>
<dbReference type="SMART" id="SM00922">
    <property type="entry name" value="MR_MLE"/>
    <property type="match status" value="1"/>
</dbReference>
<evidence type="ECO:0000256" key="3">
    <source>
        <dbReference type="ARBA" id="ARBA00011973"/>
    </source>
</evidence>
<dbReference type="GO" id="GO:0008872">
    <property type="term" value="F:glucarate dehydratase activity"/>
    <property type="evidence" value="ECO:0007669"/>
    <property type="project" value="UniProtKB-EC"/>
</dbReference>
<dbReference type="SUPFAM" id="SSF51604">
    <property type="entry name" value="Enolase C-terminal domain-like"/>
    <property type="match status" value="1"/>
</dbReference>
<dbReference type="PATRIC" id="fig|1458307.3.peg.2131"/>
<dbReference type="OrthoDB" id="9802699at2"/>
<dbReference type="PANTHER" id="PTHR48080:SF4">
    <property type="entry name" value="GLUCARATE DEHYDRATASE"/>
    <property type="match status" value="1"/>
</dbReference>
<evidence type="ECO:0000256" key="1">
    <source>
        <dbReference type="ARBA" id="ARBA00001426"/>
    </source>
</evidence>
<dbReference type="Gene3D" id="3.20.20.120">
    <property type="entry name" value="Enolase-like C-terminal domain"/>
    <property type="match status" value="1"/>
</dbReference>
<dbReference type="STRING" id="1458307.OSB_21160"/>
<organism evidence="4 5">
    <name type="scientific">Octadecabacter temperatus</name>
    <dbReference type="NCBI Taxonomy" id="1458307"/>
    <lineage>
        <taxon>Bacteria</taxon>
        <taxon>Pseudomonadati</taxon>
        <taxon>Pseudomonadota</taxon>
        <taxon>Alphaproteobacteria</taxon>
        <taxon>Rhodobacterales</taxon>
        <taxon>Roseobacteraceae</taxon>
        <taxon>Octadecabacter</taxon>
    </lineage>
</organism>
<dbReference type="Gene3D" id="3.30.390.10">
    <property type="entry name" value="Enolase-like, N-terminal domain"/>
    <property type="match status" value="1"/>
</dbReference>
<keyword evidence="5" id="KW-1185">Reference proteome</keyword>
<dbReference type="InterPro" id="IPR029017">
    <property type="entry name" value="Enolase-like_N"/>
</dbReference>
<dbReference type="SFLD" id="SFLDG00055">
    <property type="entry name" value="glucarate_dehydratase"/>
    <property type="match status" value="1"/>
</dbReference>
<gene>
    <name evidence="4" type="primary">gudD</name>
    <name evidence="4" type="ORF">OSB_21160</name>
</gene>
<evidence type="ECO:0000313" key="5">
    <source>
        <dbReference type="Proteomes" id="UP000067444"/>
    </source>
</evidence>
<reference evidence="4 5" key="1">
    <citation type="journal article" date="2015" name="Genome Announc.">
        <title>Closed Genome Sequence of Octadecabacter temperatus SB1, the First Mesophilic Species of the Genus Octadecabacter.</title>
        <authorList>
            <person name="Voget S."/>
            <person name="Billerbeck S."/>
            <person name="Simon M."/>
            <person name="Daniel R."/>
        </authorList>
    </citation>
    <scope>NUCLEOTIDE SEQUENCE [LARGE SCALE GENOMIC DNA]</scope>
    <source>
        <strain evidence="4 5">SB1</strain>
    </source>
</reference>
<dbReference type="InterPro" id="IPR029065">
    <property type="entry name" value="Enolase_C-like"/>
</dbReference>
<dbReference type="Pfam" id="PF13378">
    <property type="entry name" value="MR_MLE_C"/>
    <property type="match status" value="1"/>
</dbReference>
<dbReference type="KEGG" id="otm:OSB_21160"/>
<dbReference type="Proteomes" id="UP000067444">
    <property type="component" value="Chromosome"/>
</dbReference>
<dbReference type="AlphaFoldDB" id="A0A0K0Y6W1"/>
<dbReference type="EC" id="4.2.1.40" evidence="3"/>
<dbReference type="EMBL" id="CP012160">
    <property type="protein sequence ID" value="AKS46655.1"/>
    <property type="molecule type" value="Genomic_DNA"/>
</dbReference>
<dbReference type="InterPro" id="IPR013341">
    <property type="entry name" value="Mandelate_racemase_N_dom"/>
</dbReference>
<proteinExistence type="predicted"/>
<dbReference type="Pfam" id="PF02746">
    <property type="entry name" value="MR_MLE_N"/>
    <property type="match status" value="1"/>
</dbReference>
<keyword evidence="4" id="KW-0456">Lyase</keyword>
<dbReference type="SUPFAM" id="SSF54826">
    <property type="entry name" value="Enolase N-terminal domain-like"/>
    <property type="match status" value="1"/>
</dbReference>
<protein>
    <recommendedName>
        <fullName evidence="3">glucarate dehydratase</fullName>
        <ecNumber evidence="3">4.2.1.40</ecNumber>
    </recommendedName>
</protein>
<dbReference type="SFLD" id="SFLDS00001">
    <property type="entry name" value="Enolase"/>
    <property type="match status" value="1"/>
</dbReference>
<comment type="pathway">
    <text evidence="2">Carbohydrate acid metabolism; D-glucarate degradation; 2,5-dioxopentanoate from D-glucarate: step 1/2.</text>
</comment>
<sequence>MRITNVKITPIAIPDVPLANTKGVHPSVFLRAIIEVETDTGLTGLGEAYGAARTLKGLQTVAPTLEGLDPYNLRDLRQRVETALPEGGGVNAPTALADHKVVDVVYSAFEIALLDIRGKEIDRPLYDLLGGAVRKTIPFGGYLFYKFAKQDLTFGPDIMGEVMTPDALIEQAKEFSAKYGFKSWKLKGGVLHPDLEVETMLKLRETFPTHGLRIDPMGAWSPKTALKVIKDLGGVEGGVLEYLEDPCRGMDAMAELSAQTDMPLATNLVVVEFDEIIEAVKKDAVQIVLSDHHYWRGATGAIHLGEMCRAANLGVSMHSNSHLGISLAAMCHVAAATPNLTYDCDTHYPWSAKEIIKGGRPTFQNGTLQVPEGPGLGVELDHEAVAQLHDLYNTAMVQDRDDTDEMLKYIPDYVRKVPRW</sequence>
<evidence type="ECO:0000256" key="2">
    <source>
        <dbReference type="ARBA" id="ARBA00005183"/>
    </source>
</evidence>
<dbReference type="RefSeq" id="WP_049834941.1">
    <property type="nucleotide sequence ID" value="NZ_CP012160.1"/>
</dbReference>